<feature type="domain" description="Glycosyl transferase family 1" evidence="2">
    <location>
        <begin position="11"/>
        <end position="67"/>
    </location>
</feature>
<dbReference type="Pfam" id="PF00534">
    <property type="entry name" value="Glycos_transf_1"/>
    <property type="match status" value="1"/>
</dbReference>
<reference evidence="3" key="1">
    <citation type="submission" date="2014-01" db="EMBL/GenBank/DDBJ databases">
        <authorList>
            <person name="Brown-Elliot B."/>
            <person name="Wallace R."/>
            <person name="Lenaerts A."/>
            <person name="Ordway D."/>
            <person name="DeGroote M.A."/>
            <person name="Parker T."/>
            <person name="Sizemore C."/>
            <person name="Tallon L.J."/>
            <person name="Sadzewicz L.K."/>
            <person name="Sengamalay N."/>
            <person name="Fraser C.M."/>
            <person name="Hine E."/>
            <person name="Shefchek K.A."/>
            <person name="Das S.P."/>
            <person name="Tettelin H."/>
        </authorList>
    </citation>
    <scope>NUCLEOTIDE SEQUENCE [LARGE SCALE GENOMIC DNA]</scope>
    <source>
        <strain evidence="3">4042</strain>
    </source>
</reference>
<dbReference type="EMBL" id="JAOB01000011">
    <property type="protein sequence ID" value="EUA73327.1"/>
    <property type="molecule type" value="Genomic_DNA"/>
</dbReference>
<dbReference type="PANTHER" id="PTHR12526">
    <property type="entry name" value="GLYCOSYLTRANSFERASE"/>
    <property type="match status" value="1"/>
</dbReference>
<sequence>MFWVREMLPIGQIREILSAATVFVCPSVYEPLGIVNLEAMACATAVVASDVGGIPEVVADGITGSLVNYDPPIRPVMKRAGRRGQCLGRRPRESRALRPGRSSAVHRRILVGAHR</sequence>
<accession>X8DXH2</accession>
<name>X8DXH2_MYCXE</name>
<proteinExistence type="predicted"/>
<dbReference type="Gene3D" id="3.40.50.2000">
    <property type="entry name" value="Glycogen Phosphorylase B"/>
    <property type="match status" value="1"/>
</dbReference>
<keyword evidence="1 3" id="KW-0808">Transferase</keyword>
<gene>
    <name evidence="3" type="ORF">I553_9483</name>
</gene>
<comment type="caution">
    <text evidence="3">The sequence shown here is derived from an EMBL/GenBank/DDBJ whole genome shotgun (WGS) entry which is preliminary data.</text>
</comment>
<dbReference type="SUPFAM" id="SSF53756">
    <property type="entry name" value="UDP-Glycosyltransferase/glycogen phosphorylase"/>
    <property type="match status" value="1"/>
</dbReference>
<dbReference type="PATRIC" id="fig|1299334.3.peg.995"/>
<dbReference type="PANTHER" id="PTHR12526:SF590">
    <property type="entry name" value="ALPHA-MALTOSE-1-PHOSPHATE SYNTHASE"/>
    <property type="match status" value="1"/>
</dbReference>
<organism evidence="3">
    <name type="scientific">Mycobacterium xenopi 4042</name>
    <dbReference type="NCBI Taxonomy" id="1299334"/>
    <lineage>
        <taxon>Bacteria</taxon>
        <taxon>Bacillati</taxon>
        <taxon>Actinomycetota</taxon>
        <taxon>Actinomycetes</taxon>
        <taxon>Mycobacteriales</taxon>
        <taxon>Mycobacteriaceae</taxon>
        <taxon>Mycobacterium</taxon>
    </lineage>
</organism>
<evidence type="ECO:0000256" key="1">
    <source>
        <dbReference type="ARBA" id="ARBA00022679"/>
    </source>
</evidence>
<dbReference type="AlphaFoldDB" id="X8DXH2"/>
<dbReference type="GO" id="GO:0016757">
    <property type="term" value="F:glycosyltransferase activity"/>
    <property type="evidence" value="ECO:0007669"/>
    <property type="project" value="InterPro"/>
</dbReference>
<dbReference type="InterPro" id="IPR001296">
    <property type="entry name" value="Glyco_trans_1"/>
</dbReference>
<protein>
    <submittedName>
        <fullName evidence="3">Glycosyl transferases group 1 family protein</fullName>
    </submittedName>
</protein>
<evidence type="ECO:0000313" key="3">
    <source>
        <dbReference type="EMBL" id="EUA73327.1"/>
    </source>
</evidence>
<evidence type="ECO:0000259" key="2">
    <source>
        <dbReference type="Pfam" id="PF00534"/>
    </source>
</evidence>